<dbReference type="InterPro" id="IPR018060">
    <property type="entry name" value="HTH_AraC"/>
</dbReference>
<dbReference type="SMART" id="SM00342">
    <property type="entry name" value="HTH_ARAC"/>
    <property type="match status" value="1"/>
</dbReference>
<dbReference type="GO" id="GO:0043565">
    <property type="term" value="F:sequence-specific DNA binding"/>
    <property type="evidence" value="ECO:0007669"/>
    <property type="project" value="InterPro"/>
</dbReference>
<evidence type="ECO:0000256" key="2">
    <source>
        <dbReference type="ARBA" id="ARBA00023125"/>
    </source>
</evidence>
<evidence type="ECO:0000313" key="5">
    <source>
        <dbReference type="EMBL" id="NKZ19915.1"/>
    </source>
</evidence>
<dbReference type="Gene3D" id="2.60.120.10">
    <property type="entry name" value="Jelly Rolls"/>
    <property type="match status" value="1"/>
</dbReference>
<keyword evidence="1" id="KW-0805">Transcription regulation</keyword>
<dbReference type="InterPro" id="IPR003313">
    <property type="entry name" value="AraC-bd"/>
</dbReference>
<name>A0A7X6MWY9_9STRE</name>
<dbReference type="Pfam" id="PF02311">
    <property type="entry name" value="AraC_binding"/>
    <property type="match status" value="1"/>
</dbReference>
<protein>
    <submittedName>
        <fullName evidence="5">AraC family transcriptional regulator</fullName>
    </submittedName>
</protein>
<evidence type="ECO:0000259" key="4">
    <source>
        <dbReference type="PROSITE" id="PS01124"/>
    </source>
</evidence>
<dbReference type="PRINTS" id="PR00032">
    <property type="entry name" value="HTHARAC"/>
</dbReference>
<dbReference type="PANTHER" id="PTHR43280:SF2">
    <property type="entry name" value="HTH-TYPE TRANSCRIPTIONAL REGULATOR EXSA"/>
    <property type="match status" value="1"/>
</dbReference>
<dbReference type="AlphaFoldDB" id="A0A7X6MWY9"/>
<feature type="domain" description="HTH araC/xylS-type" evidence="4">
    <location>
        <begin position="216"/>
        <end position="313"/>
    </location>
</feature>
<keyword evidence="2" id="KW-0238">DNA-binding</keyword>
<dbReference type="SUPFAM" id="SSF51182">
    <property type="entry name" value="RmlC-like cupins"/>
    <property type="match status" value="1"/>
</dbReference>
<keyword evidence="3" id="KW-0804">Transcription</keyword>
<evidence type="ECO:0000313" key="6">
    <source>
        <dbReference type="Proteomes" id="UP000522720"/>
    </source>
</evidence>
<dbReference type="PANTHER" id="PTHR43280">
    <property type="entry name" value="ARAC-FAMILY TRANSCRIPTIONAL REGULATOR"/>
    <property type="match status" value="1"/>
</dbReference>
<dbReference type="InterPro" id="IPR011051">
    <property type="entry name" value="RmlC_Cupin_sf"/>
</dbReference>
<dbReference type="PROSITE" id="PS01124">
    <property type="entry name" value="HTH_ARAC_FAMILY_2"/>
    <property type="match status" value="1"/>
</dbReference>
<dbReference type="Pfam" id="PF12833">
    <property type="entry name" value="HTH_18"/>
    <property type="match status" value="1"/>
</dbReference>
<reference evidence="5 6" key="1">
    <citation type="submission" date="2020-04" db="EMBL/GenBank/DDBJ databases">
        <title>MicrobeNet Type strains.</title>
        <authorList>
            <person name="Nicholson A.C."/>
        </authorList>
    </citation>
    <scope>NUCLEOTIDE SEQUENCE [LARGE SCALE GENOMIC DNA]</scope>
    <source>
        <strain evidence="5 6">CCUG 69612</strain>
    </source>
</reference>
<sequence>MPKMNWKLPSLDPDHQVIEQFSNYLIFDDTFMPFHQIHQKTSHVCFEDLLKTLHLPETAQLAVASHEMSYPSQWHDHDYIELLYVLEGRLLHLTKETTTVLDSGSLCYIPIGESHLIAPIDSQPTTVVNTLVHPDLFQKMIALDSNMSKKLFQTPLILEPSLVNDQLILQLRTFILNYYKNEYQPTLVTIAHLMTFLHSLLNQNQPRYHPSDPLSKACLRLIKEQAATINLQQLSLQLNYSQGHLSRHIRQQTGLTVSQHIAQAKLTNACQLLLDSELTIRQIAEQSGYQSESHFHNLFKKETTLTPRQYRQLVQSNRE</sequence>
<dbReference type="EMBL" id="JAAXPR010000004">
    <property type="protein sequence ID" value="NKZ19915.1"/>
    <property type="molecule type" value="Genomic_DNA"/>
</dbReference>
<accession>A0A7X6MWY9</accession>
<dbReference type="InterPro" id="IPR009057">
    <property type="entry name" value="Homeodomain-like_sf"/>
</dbReference>
<dbReference type="SUPFAM" id="SSF46689">
    <property type="entry name" value="Homeodomain-like"/>
    <property type="match status" value="1"/>
</dbReference>
<dbReference type="Proteomes" id="UP000522720">
    <property type="component" value="Unassembled WGS sequence"/>
</dbReference>
<gene>
    <name evidence="5" type="ORF">HF992_03475</name>
</gene>
<dbReference type="CDD" id="cd02208">
    <property type="entry name" value="cupin_RmlC-like"/>
    <property type="match status" value="1"/>
</dbReference>
<comment type="caution">
    <text evidence="5">The sequence shown here is derived from an EMBL/GenBank/DDBJ whole genome shotgun (WGS) entry which is preliminary data.</text>
</comment>
<dbReference type="InterPro" id="IPR020449">
    <property type="entry name" value="Tscrpt_reg_AraC-type_HTH"/>
</dbReference>
<organism evidence="5 6">
    <name type="scientific">Streptococcus ovuberis</name>
    <dbReference type="NCBI Taxonomy" id="1936207"/>
    <lineage>
        <taxon>Bacteria</taxon>
        <taxon>Bacillati</taxon>
        <taxon>Bacillota</taxon>
        <taxon>Bacilli</taxon>
        <taxon>Lactobacillales</taxon>
        <taxon>Streptococcaceae</taxon>
        <taxon>Streptococcus</taxon>
    </lineage>
</organism>
<dbReference type="Gene3D" id="1.10.10.60">
    <property type="entry name" value="Homeodomain-like"/>
    <property type="match status" value="2"/>
</dbReference>
<evidence type="ECO:0000256" key="1">
    <source>
        <dbReference type="ARBA" id="ARBA00023015"/>
    </source>
</evidence>
<proteinExistence type="predicted"/>
<dbReference type="InterPro" id="IPR014710">
    <property type="entry name" value="RmlC-like_jellyroll"/>
</dbReference>
<dbReference type="RefSeq" id="WP_168548672.1">
    <property type="nucleotide sequence ID" value="NZ_JAAXPR010000004.1"/>
</dbReference>
<dbReference type="GO" id="GO:0003700">
    <property type="term" value="F:DNA-binding transcription factor activity"/>
    <property type="evidence" value="ECO:0007669"/>
    <property type="project" value="InterPro"/>
</dbReference>
<keyword evidence="6" id="KW-1185">Reference proteome</keyword>
<evidence type="ECO:0000256" key="3">
    <source>
        <dbReference type="ARBA" id="ARBA00023163"/>
    </source>
</evidence>